<keyword evidence="3" id="KW-0540">Nuclease</keyword>
<keyword evidence="3" id="KW-0255">Endonuclease</keyword>
<keyword evidence="3" id="KW-0378">Hydrolase</keyword>
<evidence type="ECO:0000313" key="4">
    <source>
        <dbReference type="Proteomes" id="UP000729701"/>
    </source>
</evidence>
<dbReference type="PANTHER" id="PTHR35149">
    <property type="entry name" value="SLL5132 PROTEIN"/>
    <property type="match status" value="1"/>
</dbReference>
<dbReference type="InterPro" id="IPR011089">
    <property type="entry name" value="GmrSD_C"/>
</dbReference>
<evidence type="ECO:0000259" key="1">
    <source>
        <dbReference type="Pfam" id="PF03235"/>
    </source>
</evidence>
<proteinExistence type="predicted"/>
<feature type="domain" description="GmrSD restriction endonucleases C-terminal" evidence="2">
    <location>
        <begin position="433"/>
        <end position="554"/>
    </location>
</feature>
<protein>
    <submittedName>
        <fullName evidence="3">DUF262 domain-containing HNH endonuclease family protein</fullName>
    </submittedName>
</protein>
<dbReference type="InterPro" id="IPR004919">
    <property type="entry name" value="GmrSD_N"/>
</dbReference>
<organism evidence="3 4">
    <name type="scientific">Cyanomargarita calcarea GSE-NOS-MK-12-04C</name>
    <dbReference type="NCBI Taxonomy" id="2839659"/>
    <lineage>
        <taxon>Bacteria</taxon>
        <taxon>Bacillati</taxon>
        <taxon>Cyanobacteriota</taxon>
        <taxon>Cyanophyceae</taxon>
        <taxon>Nostocales</taxon>
        <taxon>Cyanomargaritaceae</taxon>
        <taxon>Cyanomargarita</taxon>
    </lineage>
</organism>
<dbReference type="AlphaFoldDB" id="A0A951UR64"/>
<evidence type="ECO:0000313" key="3">
    <source>
        <dbReference type="EMBL" id="MBW4666372.1"/>
    </source>
</evidence>
<accession>A0A951UR64</accession>
<dbReference type="Pfam" id="PF07510">
    <property type="entry name" value="GmrSD_C"/>
    <property type="match status" value="1"/>
</dbReference>
<dbReference type="Proteomes" id="UP000729701">
    <property type="component" value="Unassembled WGS sequence"/>
</dbReference>
<sequence>MNPVKIEANQYPLHKVFGNDFVFTIPLYQRPYGWEKEQASELLDDLITALGDSDEAIEDINPYFLGTVVLIKEDKPDAQVVDGQQRLTTLTILLAALRSSLSIKEQHKLSKYLYQEADFLEVSHSAYRLNLRERDRDFFQKYIQDECDVLKLKELSDAKLTDSCLHIKENALLFVDKLQELSEFQRLRLASFILTRSFIVVVSTPDIESSYRIFSVINNRGLDLSHADIIKAEIIGVISVDKQDKYSKKWEEIEEKLGQEDFKSLFSHIRMIHDKNKPREGILKEFYKCVKPSPTEYPQEFIDKILIPLADAFDDIKNKQYKSIKLAEKVNQSFKWLGMIDNSDWIPAAILYLSKNYSKPELLVKFFTDLDRLASALMILRANNNQRVERYSLLLKAIETEEDLFVPDSPLQLKESEKSNILQVLDGDLYSMKKIRLYILLRLDAFLSEAEVVYFFPNITVEHVLPQNPASKSEWLKNFPNQEERNKYVHRLGNLVLLSRYKNSSAQNYDFEVKKTKYFTTETGISPFALTTQVLTQNKWTPEVIEQRQKHLIDKLKQLWRLDIG</sequence>
<dbReference type="Pfam" id="PF03235">
    <property type="entry name" value="GmrSD_N"/>
    <property type="match status" value="1"/>
</dbReference>
<dbReference type="PANTHER" id="PTHR35149:SF2">
    <property type="entry name" value="DUF262 DOMAIN-CONTAINING PROTEIN"/>
    <property type="match status" value="1"/>
</dbReference>
<feature type="domain" description="GmrSD restriction endonucleases N-terminal" evidence="1">
    <location>
        <begin position="15"/>
        <end position="234"/>
    </location>
</feature>
<comment type="caution">
    <text evidence="3">The sequence shown here is derived from an EMBL/GenBank/DDBJ whole genome shotgun (WGS) entry which is preliminary data.</text>
</comment>
<name>A0A951UR64_9CYAN</name>
<dbReference type="GO" id="GO:0004519">
    <property type="term" value="F:endonuclease activity"/>
    <property type="evidence" value="ECO:0007669"/>
    <property type="project" value="UniProtKB-KW"/>
</dbReference>
<reference evidence="3" key="2">
    <citation type="journal article" date="2022" name="Microbiol. Resour. Announc.">
        <title>Metagenome Sequencing to Explore Phylogenomics of Terrestrial Cyanobacteria.</title>
        <authorList>
            <person name="Ward R.D."/>
            <person name="Stajich J.E."/>
            <person name="Johansen J.R."/>
            <person name="Huntemann M."/>
            <person name="Clum A."/>
            <person name="Foster B."/>
            <person name="Foster B."/>
            <person name="Roux S."/>
            <person name="Palaniappan K."/>
            <person name="Varghese N."/>
            <person name="Mukherjee S."/>
            <person name="Reddy T.B.K."/>
            <person name="Daum C."/>
            <person name="Copeland A."/>
            <person name="Chen I.A."/>
            <person name="Ivanova N.N."/>
            <person name="Kyrpides N.C."/>
            <person name="Shapiro N."/>
            <person name="Eloe-Fadrosh E.A."/>
            <person name="Pietrasiak N."/>
        </authorList>
    </citation>
    <scope>NUCLEOTIDE SEQUENCE</scope>
    <source>
        <strain evidence="3">GSE-NOS-MK-12-04C</strain>
    </source>
</reference>
<reference evidence="3" key="1">
    <citation type="submission" date="2021-05" db="EMBL/GenBank/DDBJ databases">
        <authorList>
            <person name="Pietrasiak N."/>
            <person name="Ward R."/>
            <person name="Stajich J.E."/>
            <person name="Kurbessoian T."/>
        </authorList>
    </citation>
    <scope>NUCLEOTIDE SEQUENCE</scope>
    <source>
        <strain evidence="3">GSE-NOS-MK-12-04C</strain>
    </source>
</reference>
<evidence type="ECO:0000259" key="2">
    <source>
        <dbReference type="Pfam" id="PF07510"/>
    </source>
</evidence>
<gene>
    <name evidence="3" type="ORF">KME60_02730</name>
</gene>
<dbReference type="EMBL" id="JAHHGZ010000002">
    <property type="protein sequence ID" value="MBW4666372.1"/>
    <property type="molecule type" value="Genomic_DNA"/>
</dbReference>